<dbReference type="Proteomes" id="UP000706525">
    <property type="component" value="Unassembled WGS sequence"/>
</dbReference>
<keyword evidence="13" id="KW-0732">Signal</keyword>
<evidence type="ECO:0000313" key="15">
    <source>
        <dbReference type="EMBL" id="CAG9174077.1"/>
    </source>
</evidence>
<keyword evidence="7" id="KW-0349">Heme</keyword>
<dbReference type="EMBL" id="CAJZAG010000005">
    <property type="protein sequence ID" value="CAG9174077.1"/>
    <property type="molecule type" value="Genomic_DNA"/>
</dbReference>
<keyword evidence="8" id="KW-0479">Metal-binding</keyword>
<dbReference type="PANTHER" id="PTHR11465:SF23">
    <property type="entry name" value="CATALASE-2"/>
    <property type="match status" value="1"/>
</dbReference>
<protein>
    <recommendedName>
        <fullName evidence="5">Catalase</fullName>
        <ecNumber evidence="4">1.11.1.6</ecNumber>
    </recommendedName>
</protein>
<dbReference type="InterPro" id="IPR020835">
    <property type="entry name" value="Catalase_sf"/>
</dbReference>
<feature type="domain" description="Catalase core" evidence="14">
    <location>
        <begin position="32"/>
        <end position="412"/>
    </location>
</feature>
<feature type="region of interest" description="Disordered" evidence="12">
    <location>
        <begin position="32"/>
        <end position="53"/>
    </location>
</feature>
<dbReference type="Pfam" id="PF00199">
    <property type="entry name" value="Catalase"/>
    <property type="match status" value="1"/>
</dbReference>
<evidence type="ECO:0000256" key="8">
    <source>
        <dbReference type="ARBA" id="ARBA00022723"/>
    </source>
</evidence>
<name>A0ABM8X2G0_9BURK</name>
<keyword evidence="10" id="KW-0408">Iron</keyword>
<comment type="caution">
    <text evidence="15">The sequence shown here is derived from an EMBL/GenBank/DDBJ whole genome shotgun (WGS) entry which is preliminary data.</text>
</comment>
<proteinExistence type="inferred from homology"/>
<dbReference type="PANTHER" id="PTHR11465">
    <property type="entry name" value="CATALASE"/>
    <property type="match status" value="1"/>
</dbReference>
<evidence type="ECO:0000313" key="16">
    <source>
        <dbReference type="Proteomes" id="UP000706525"/>
    </source>
</evidence>
<evidence type="ECO:0000256" key="4">
    <source>
        <dbReference type="ARBA" id="ARBA00012314"/>
    </source>
</evidence>
<dbReference type="GO" id="GO:0004096">
    <property type="term" value="F:catalase activity"/>
    <property type="evidence" value="ECO:0007669"/>
    <property type="project" value="UniProtKB-EC"/>
</dbReference>
<comment type="function">
    <text evidence="2">Decomposes hydrogen peroxide into water and oxygen; serves to protect cells from the toxic effects of hydrogen peroxide.</text>
</comment>
<keyword evidence="9 15" id="KW-0560">Oxidoreductase</keyword>
<keyword evidence="16" id="KW-1185">Reference proteome</keyword>
<evidence type="ECO:0000256" key="13">
    <source>
        <dbReference type="SAM" id="SignalP"/>
    </source>
</evidence>
<dbReference type="RefSeq" id="WP_223989569.1">
    <property type="nucleotide sequence ID" value="NZ_CAJZAG010000005.1"/>
</dbReference>
<dbReference type="InterPro" id="IPR010582">
    <property type="entry name" value="Catalase_immune_responsive"/>
</dbReference>
<dbReference type="PIRSF" id="PIRSF038928">
    <property type="entry name" value="Catalase_clade1-3"/>
    <property type="match status" value="1"/>
</dbReference>
<dbReference type="PROSITE" id="PS00438">
    <property type="entry name" value="CATALASE_2"/>
    <property type="match status" value="1"/>
</dbReference>
<comment type="similarity">
    <text evidence="3">Belongs to the catalase family.</text>
</comment>
<evidence type="ECO:0000256" key="10">
    <source>
        <dbReference type="ARBA" id="ARBA00023004"/>
    </source>
</evidence>
<dbReference type="PROSITE" id="PS51402">
    <property type="entry name" value="CATALASE_3"/>
    <property type="match status" value="1"/>
</dbReference>
<evidence type="ECO:0000256" key="6">
    <source>
        <dbReference type="ARBA" id="ARBA00022559"/>
    </source>
</evidence>
<evidence type="ECO:0000259" key="14">
    <source>
        <dbReference type="SMART" id="SM01060"/>
    </source>
</evidence>
<evidence type="ECO:0000256" key="5">
    <source>
        <dbReference type="ARBA" id="ARBA00014132"/>
    </source>
</evidence>
<organism evidence="15 16">
    <name type="scientific">Cupriavidus pampae</name>
    <dbReference type="NCBI Taxonomy" id="659251"/>
    <lineage>
        <taxon>Bacteria</taxon>
        <taxon>Pseudomonadati</taxon>
        <taxon>Pseudomonadota</taxon>
        <taxon>Betaproteobacteria</taxon>
        <taxon>Burkholderiales</taxon>
        <taxon>Burkholderiaceae</taxon>
        <taxon>Cupriavidus</taxon>
    </lineage>
</organism>
<dbReference type="PRINTS" id="PR00067">
    <property type="entry name" value="CATALASE"/>
</dbReference>
<evidence type="ECO:0000256" key="9">
    <source>
        <dbReference type="ARBA" id="ARBA00023002"/>
    </source>
</evidence>
<evidence type="ECO:0000256" key="2">
    <source>
        <dbReference type="ARBA" id="ARBA00002974"/>
    </source>
</evidence>
<evidence type="ECO:0000256" key="7">
    <source>
        <dbReference type="ARBA" id="ARBA00022617"/>
    </source>
</evidence>
<feature type="signal peptide" evidence="13">
    <location>
        <begin position="1"/>
        <end position="29"/>
    </location>
</feature>
<feature type="compositionally biased region" description="Polar residues" evidence="12">
    <location>
        <begin position="32"/>
        <end position="49"/>
    </location>
</feature>
<dbReference type="SUPFAM" id="SSF56634">
    <property type="entry name" value="Heme-dependent catalase-like"/>
    <property type="match status" value="1"/>
</dbReference>
<keyword evidence="6 15" id="KW-0575">Peroxidase</keyword>
<feature type="chain" id="PRO_5045394401" description="Catalase" evidence="13">
    <location>
        <begin position="30"/>
        <end position="513"/>
    </location>
</feature>
<dbReference type="InterPro" id="IPR018028">
    <property type="entry name" value="Catalase"/>
</dbReference>
<gene>
    <name evidence="15" type="primary">katB</name>
    <name evidence="15" type="ORF">LMG32289_03040</name>
</gene>
<comment type="cofactor">
    <cofactor evidence="1">
        <name>heme</name>
        <dbReference type="ChEBI" id="CHEBI:30413"/>
    </cofactor>
</comment>
<sequence length="513" mass="57201">MHNRKRTSLRAAISLAIAPLAVSIPLAHAQMTRDNGSPVGDNQNSQTAGPNGPVLLQDSHLIEKLQRFDRERIPERVVHARGTGAFGEFVPSADLSDLSVAQVFAPGTKTPVFVRFSTVMGYRGSPEQARDPRGFAIKFYTQQGNWDMVGINWPIFFIRDAIKFPDFVHANKPSAVTGVQDADLAYDFFAHTPEATNMLTHLYSNAGMPDSYRKMDGFGVHAFKFVNARGEVHYVKFHWKSQQGIHGLRPNEIEASIGKDWNLTTNDLYGAIRKGDFPKWDLYIQVLKPSELQQFDFDALDDTKEWVGVPERKVGTMVLNRVPDNYFESTEESAFAPSRLVPGIELSEDRMLQGRGFSYADTQMYRLGANFNSLPINRPVVPVRNNNQDGAMNASGRTGEVNYEPSTIAEIAQDAKYKYSNLPLSGTTQQRAIDKKQPFKQAGVFFRSLSEQDKTDLVTAMAGDLRNVRNEANRYTMLSYFNKADSGLGARLIKALNADSAKVKALSDKLSDD</sequence>
<dbReference type="Pfam" id="PF06628">
    <property type="entry name" value="Catalase-rel"/>
    <property type="match status" value="1"/>
</dbReference>
<accession>A0ABM8X2G0</accession>
<evidence type="ECO:0000256" key="3">
    <source>
        <dbReference type="ARBA" id="ARBA00005329"/>
    </source>
</evidence>
<dbReference type="InterPro" id="IPR024708">
    <property type="entry name" value="Catalase_AS"/>
</dbReference>
<dbReference type="EC" id="1.11.1.6" evidence="4"/>
<keyword evidence="11" id="KW-0376">Hydrogen peroxide</keyword>
<dbReference type="SMART" id="SM01060">
    <property type="entry name" value="Catalase"/>
    <property type="match status" value="1"/>
</dbReference>
<evidence type="ECO:0000256" key="12">
    <source>
        <dbReference type="SAM" id="MobiDB-lite"/>
    </source>
</evidence>
<dbReference type="InterPro" id="IPR011614">
    <property type="entry name" value="Catalase_core"/>
</dbReference>
<evidence type="ECO:0000256" key="11">
    <source>
        <dbReference type="ARBA" id="ARBA00023324"/>
    </source>
</evidence>
<evidence type="ECO:0000256" key="1">
    <source>
        <dbReference type="ARBA" id="ARBA00001971"/>
    </source>
</evidence>
<dbReference type="Gene3D" id="2.40.180.10">
    <property type="entry name" value="Catalase core domain"/>
    <property type="match status" value="1"/>
</dbReference>
<dbReference type="InterPro" id="IPR024711">
    <property type="entry name" value="Catalase_clade1/3"/>
</dbReference>
<dbReference type="CDD" id="cd08154">
    <property type="entry name" value="catalase_clade_1"/>
    <property type="match status" value="1"/>
</dbReference>
<reference evidence="15 16" key="1">
    <citation type="submission" date="2021-08" db="EMBL/GenBank/DDBJ databases">
        <authorList>
            <person name="Peeters C."/>
        </authorList>
    </citation>
    <scope>NUCLEOTIDE SEQUENCE [LARGE SCALE GENOMIC DNA]</scope>
    <source>
        <strain evidence="15 16">LMG 32289</strain>
    </source>
</reference>